<gene>
    <name evidence="9" type="ORF">PJIAN_1596</name>
</gene>
<evidence type="ECO:0000256" key="3">
    <source>
        <dbReference type="ARBA" id="ARBA00022729"/>
    </source>
</evidence>
<feature type="signal peptide" evidence="6">
    <location>
        <begin position="1"/>
        <end position="24"/>
    </location>
</feature>
<reference evidence="10" key="1">
    <citation type="submission" date="2016-04" db="EMBL/GenBank/DDBJ databases">
        <title>Draft genome sequence of Paludibacter jiangxiensis strain NM7.</title>
        <authorList>
            <person name="Qiu Y."/>
            <person name="Matsuura N."/>
            <person name="Ohashi A."/>
            <person name="Tourlousse M.D."/>
            <person name="Sekiguchi Y."/>
        </authorList>
    </citation>
    <scope>NUCLEOTIDE SEQUENCE [LARGE SCALE GENOMIC DNA]</scope>
    <source>
        <strain evidence="10">NM7</strain>
    </source>
</reference>
<evidence type="ECO:0000313" key="10">
    <source>
        <dbReference type="Proteomes" id="UP000076586"/>
    </source>
</evidence>
<keyword evidence="3 6" id="KW-0732">Signal</keyword>
<organism evidence="9 10">
    <name type="scientific">Paludibacter jiangxiensis</name>
    <dbReference type="NCBI Taxonomy" id="681398"/>
    <lineage>
        <taxon>Bacteria</taxon>
        <taxon>Pseudomonadati</taxon>
        <taxon>Bacteroidota</taxon>
        <taxon>Bacteroidia</taxon>
        <taxon>Bacteroidales</taxon>
        <taxon>Paludibacteraceae</taxon>
        <taxon>Paludibacter</taxon>
    </lineage>
</organism>
<feature type="domain" description="RagB/SusD" evidence="7">
    <location>
        <begin position="282"/>
        <end position="555"/>
    </location>
</feature>
<name>A0A161LI59_9BACT</name>
<dbReference type="Proteomes" id="UP000076586">
    <property type="component" value="Unassembled WGS sequence"/>
</dbReference>
<dbReference type="AlphaFoldDB" id="A0A161LI59"/>
<evidence type="ECO:0000256" key="1">
    <source>
        <dbReference type="ARBA" id="ARBA00004442"/>
    </source>
</evidence>
<protein>
    <submittedName>
        <fullName evidence="9">Starch-binding associating with outer membrane</fullName>
    </submittedName>
</protein>
<feature type="domain" description="SusD-like N-terminal" evidence="8">
    <location>
        <begin position="103"/>
        <end position="227"/>
    </location>
</feature>
<evidence type="ECO:0000256" key="2">
    <source>
        <dbReference type="ARBA" id="ARBA00006275"/>
    </source>
</evidence>
<accession>A0A161LI59</accession>
<dbReference type="Gene3D" id="1.25.40.390">
    <property type="match status" value="1"/>
</dbReference>
<comment type="caution">
    <text evidence="9">The sequence shown here is derived from an EMBL/GenBank/DDBJ whole genome shotgun (WGS) entry which is preliminary data.</text>
</comment>
<evidence type="ECO:0000256" key="6">
    <source>
        <dbReference type="SAM" id="SignalP"/>
    </source>
</evidence>
<evidence type="ECO:0000256" key="5">
    <source>
        <dbReference type="ARBA" id="ARBA00023237"/>
    </source>
</evidence>
<dbReference type="PROSITE" id="PS51257">
    <property type="entry name" value="PROKAR_LIPOPROTEIN"/>
    <property type="match status" value="1"/>
</dbReference>
<dbReference type="Pfam" id="PF07980">
    <property type="entry name" value="SusD_RagB"/>
    <property type="match status" value="1"/>
</dbReference>
<feature type="chain" id="PRO_5007823853" evidence="6">
    <location>
        <begin position="25"/>
        <end position="556"/>
    </location>
</feature>
<dbReference type="EMBL" id="BDCR01000001">
    <property type="protein sequence ID" value="GAT62006.1"/>
    <property type="molecule type" value="Genomic_DNA"/>
</dbReference>
<dbReference type="RefSeq" id="WP_068701852.1">
    <property type="nucleotide sequence ID" value="NZ_BDCR01000001.1"/>
</dbReference>
<evidence type="ECO:0000259" key="7">
    <source>
        <dbReference type="Pfam" id="PF07980"/>
    </source>
</evidence>
<evidence type="ECO:0000313" key="9">
    <source>
        <dbReference type="EMBL" id="GAT62006.1"/>
    </source>
</evidence>
<dbReference type="SUPFAM" id="SSF48452">
    <property type="entry name" value="TPR-like"/>
    <property type="match status" value="1"/>
</dbReference>
<evidence type="ECO:0000256" key="4">
    <source>
        <dbReference type="ARBA" id="ARBA00023136"/>
    </source>
</evidence>
<reference evidence="10" key="2">
    <citation type="journal article" date="2017" name="Genome Announc.">
        <title>Draft genome sequence of Paludibacter jiangxiensis NM7(T), a propionate-producing fermentative bacterium.</title>
        <authorList>
            <person name="Qiu Y.-L."/>
            <person name="Tourlousse D.M."/>
            <person name="Matsuura N."/>
            <person name="Ohashi A."/>
            <person name="Sekiguchi Y."/>
        </authorList>
    </citation>
    <scope>NUCLEOTIDE SEQUENCE [LARGE SCALE GENOMIC DNA]</scope>
    <source>
        <strain evidence="10">NM7</strain>
    </source>
</reference>
<dbReference type="Pfam" id="PF14322">
    <property type="entry name" value="SusD-like_3"/>
    <property type="match status" value="1"/>
</dbReference>
<sequence length="556" mass="62220">MKNNNITSILMAAVSVLIAFLAVSCSDVLDKQPTTSISDATFWKSESDASLALVGCYEFPHGWNHADFAHPQGLMYLDLAGGNGVEKENFTTLGMASSNTVATSDLVYGYWSNAYAQIAAYNTFLDNIGKCPMDDSKKAIWTAEVKCLRAYYLFNLAFYWGNVPMPLTTQTVSQANSISQTPQATVYSQVETDLKSALSVLPDKRTSSEYGRVTTGFVRVLLSRLYLAQQKWTDAATVLKAIVDSNIYKLDRTLGYEKLFQIGGETSSEMIFVIQYLKDQFTTSRYIYLFPECNGGWHQFAPYNELVKDYFCTDGKPISTSSVYSENDPYANRDPRLYSSIFLPPLGSYAGTKFNNVTYNCYKGAGTSDYYSKFPLFNGYCPKKGCDASATDLYSTYTYTPLMRYAEVLLSYIEAVNESGYSNVTQALLDQTINDVRSRVNLPAITLADVSSQTTLRAAIRQERRVELAFEGLRYYDVLRWGTAATELNHTFTGVKLSDDPTAANYRGSGSTASPVDANKYYQFETRTWDSHNRYFPIPQHDLNINPNLVQNSGYK</sequence>
<comment type="subcellular location">
    <subcellularLocation>
        <location evidence="1">Cell outer membrane</location>
    </subcellularLocation>
</comment>
<dbReference type="InterPro" id="IPR011990">
    <property type="entry name" value="TPR-like_helical_dom_sf"/>
</dbReference>
<dbReference type="InterPro" id="IPR012944">
    <property type="entry name" value="SusD_RagB_dom"/>
</dbReference>
<keyword evidence="10" id="KW-1185">Reference proteome</keyword>
<keyword evidence="4" id="KW-0472">Membrane</keyword>
<dbReference type="GO" id="GO:0009279">
    <property type="term" value="C:cell outer membrane"/>
    <property type="evidence" value="ECO:0007669"/>
    <property type="project" value="UniProtKB-SubCell"/>
</dbReference>
<dbReference type="InterPro" id="IPR033985">
    <property type="entry name" value="SusD-like_N"/>
</dbReference>
<keyword evidence="5" id="KW-0998">Cell outer membrane</keyword>
<evidence type="ECO:0000259" key="8">
    <source>
        <dbReference type="Pfam" id="PF14322"/>
    </source>
</evidence>
<comment type="similarity">
    <text evidence="2">Belongs to the SusD family.</text>
</comment>
<dbReference type="OrthoDB" id="5694214at2"/>
<proteinExistence type="inferred from homology"/>
<dbReference type="STRING" id="681398.PJIAN_1596"/>